<dbReference type="Proteomes" id="UP000321580">
    <property type="component" value="Unassembled WGS sequence"/>
</dbReference>
<comment type="caution">
    <text evidence="4">The sequence shown here is derived from an EMBL/GenBank/DDBJ whole genome shotgun (WGS) entry which is preliminary data.</text>
</comment>
<feature type="domain" description="NAD-dependent epimerase/dehydratase" evidence="3">
    <location>
        <begin position="11"/>
        <end position="211"/>
    </location>
</feature>
<dbReference type="GO" id="GO:0016020">
    <property type="term" value="C:membrane"/>
    <property type="evidence" value="ECO:0007669"/>
    <property type="project" value="UniProtKB-SubCell"/>
</dbReference>
<evidence type="ECO:0000313" key="4">
    <source>
        <dbReference type="EMBL" id="TXB64907.1"/>
    </source>
</evidence>
<dbReference type="AlphaFoldDB" id="A0A5C6RRV9"/>
<keyword evidence="2" id="KW-0472">Membrane</keyword>
<sequence length="226" mass="24685">MEITQHQKTAVVLGASGLVGGHCLQQLLGHSAYGKVVSLGRRKLGFAHPKLSQEIVDFARLDDFAPLFEGQDVFSCLGTTMAKAGSKAAFYEVDFTYAYETARLAREAGANQLLLVSSVGADADSLFYYSRVKGELETAVKELGYWGLHIFRPSLLLGERKEKRLAEQLAVRLSRGIAPLMQRTALSPYSPIEAQDVAQAMVRTAQRLEPGAFVYDSGTIYNLAHA</sequence>
<protein>
    <submittedName>
        <fullName evidence="4">Oxidoreductase</fullName>
    </submittedName>
</protein>
<name>A0A5C6RRV9_9BACT</name>
<dbReference type="RefSeq" id="WP_147166674.1">
    <property type="nucleotide sequence ID" value="NZ_VOOR01000010.1"/>
</dbReference>
<keyword evidence="5" id="KW-1185">Reference proteome</keyword>
<dbReference type="InterPro" id="IPR001509">
    <property type="entry name" value="Epimerase_deHydtase"/>
</dbReference>
<evidence type="ECO:0000259" key="3">
    <source>
        <dbReference type="Pfam" id="PF01370"/>
    </source>
</evidence>
<dbReference type="OrthoDB" id="9798632at2"/>
<dbReference type="SUPFAM" id="SSF51735">
    <property type="entry name" value="NAD(P)-binding Rossmann-fold domains"/>
    <property type="match status" value="1"/>
</dbReference>
<gene>
    <name evidence="4" type="ORF">FRY97_06695</name>
</gene>
<proteinExistence type="predicted"/>
<dbReference type="Gene3D" id="3.40.50.720">
    <property type="entry name" value="NAD(P)-binding Rossmann-like Domain"/>
    <property type="match status" value="1"/>
</dbReference>
<evidence type="ECO:0000313" key="5">
    <source>
        <dbReference type="Proteomes" id="UP000321580"/>
    </source>
</evidence>
<dbReference type="InterPro" id="IPR036291">
    <property type="entry name" value="NAD(P)-bd_dom_sf"/>
</dbReference>
<dbReference type="EMBL" id="VOOR01000010">
    <property type="protein sequence ID" value="TXB64907.1"/>
    <property type="molecule type" value="Genomic_DNA"/>
</dbReference>
<dbReference type="Pfam" id="PF01370">
    <property type="entry name" value="Epimerase"/>
    <property type="match status" value="1"/>
</dbReference>
<organism evidence="4 5">
    <name type="scientific">Phaeodactylibacter luteus</name>
    <dbReference type="NCBI Taxonomy" id="1564516"/>
    <lineage>
        <taxon>Bacteria</taxon>
        <taxon>Pseudomonadati</taxon>
        <taxon>Bacteroidota</taxon>
        <taxon>Saprospiria</taxon>
        <taxon>Saprospirales</taxon>
        <taxon>Haliscomenobacteraceae</taxon>
        <taxon>Phaeodactylibacter</taxon>
    </lineage>
</organism>
<reference evidence="4 5" key="1">
    <citation type="submission" date="2019-08" db="EMBL/GenBank/DDBJ databases">
        <title>Genome of Phaeodactylibacter luteus.</title>
        <authorList>
            <person name="Bowman J.P."/>
        </authorList>
    </citation>
    <scope>NUCLEOTIDE SEQUENCE [LARGE SCALE GENOMIC DNA]</scope>
    <source>
        <strain evidence="4 5">KCTC 42180</strain>
    </source>
</reference>
<evidence type="ECO:0000256" key="2">
    <source>
        <dbReference type="ARBA" id="ARBA00023136"/>
    </source>
</evidence>
<evidence type="ECO:0000256" key="1">
    <source>
        <dbReference type="ARBA" id="ARBA00004370"/>
    </source>
</evidence>
<dbReference type="CDD" id="cd05250">
    <property type="entry name" value="CC3_like_SDR_a"/>
    <property type="match status" value="1"/>
</dbReference>
<dbReference type="PANTHER" id="PTHR14097:SF7">
    <property type="entry name" value="OXIDOREDUCTASE HTATIP2"/>
    <property type="match status" value="1"/>
</dbReference>
<accession>A0A5C6RRV9</accession>
<dbReference type="PANTHER" id="PTHR14097">
    <property type="entry name" value="OXIDOREDUCTASE HTATIP2"/>
    <property type="match status" value="1"/>
</dbReference>
<comment type="subcellular location">
    <subcellularLocation>
        <location evidence="1">Membrane</location>
    </subcellularLocation>
</comment>